<evidence type="ECO:0000313" key="1">
    <source>
        <dbReference type="EMBL" id="CAC5426612.1"/>
    </source>
</evidence>
<reference evidence="1 2" key="1">
    <citation type="submission" date="2020-06" db="EMBL/GenBank/DDBJ databases">
        <authorList>
            <person name="Li R."/>
            <person name="Bekaert M."/>
        </authorList>
    </citation>
    <scope>NUCLEOTIDE SEQUENCE [LARGE SCALE GENOMIC DNA]</scope>
    <source>
        <strain evidence="2">wild</strain>
    </source>
</reference>
<protein>
    <submittedName>
        <fullName evidence="1">Uncharacterized protein</fullName>
    </submittedName>
</protein>
<keyword evidence="2" id="KW-1185">Reference proteome</keyword>
<proteinExistence type="predicted"/>
<evidence type="ECO:0000313" key="2">
    <source>
        <dbReference type="Proteomes" id="UP000507470"/>
    </source>
</evidence>
<dbReference type="AlphaFoldDB" id="A0A6J8F3A4"/>
<sequence>MDYKNTSVNWASYIRELFCQYVSTIYDYTEFEGEVEFDESLFGRKKPVFKTWTPPTKEDEKAHNITIVPDTDDESVESSVEVTQSAQNVPVETESQQGPNFTPSCCETCIENVDNTECNDWKQHRLLDNQNQNADIQPVANDIPEENTEIHELEIELEMGGHVAAIYNANWLIGVITDVDETEC</sequence>
<dbReference type="Proteomes" id="UP000507470">
    <property type="component" value="Unassembled WGS sequence"/>
</dbReference>
<gene>
    <name evidence="1" type="ORF">MCOR_58307</name>
</gene>
<name>A0A6J8F3A4_MYTCO</name>
<organism evidence="1 2">
    <name type="scientific">Mytilus coruscus</name>
    <name type="common">Sea mussel</name>
    <dbReference type="NCBI Taxonomy" id="42192"/>
    <lineage>
        <taxon>Eukaryota</taxon>
        <taxon>Metazoa</taxon>
        <taxon>Spiralia</taxon>
        <taxon>Lophotrochozoa</taxon>
        <taxon>Mollusca</taxon>
        <taxon>Bivalvia</taxon>
        <taxon>Autobranchia</taxon>
        <taxon>Pteriomorphia</taxon>
        <taxon>Mytilida</taxon>
        <taxon>Mytiloidea</taxon>
        <taxon>Mytilidae</taxon>
        <taxon>Mytilinae</taxon>
        <taxon>Mytilus</taxon>
    </lineage>
</organism>
<dbReference type="EMBL" id="CACVKT020010438">
    <property type="protein sequence ID" value="CAC5426612.1"/>
    <property type="molecule type" value="Genomic_DNA"/>
</dbReference>
<accession>A0A6J8F3A4</accession>